<reference evidence="9" key="1">
    <citation type="submission" date="2023-05" db="EMBL/GenBank/DDBJ databases">
        <title>Nepenthes gracilis genome sequencing.</title>
        <authorList>
            <person name="Fukushima K."/>
        </authorList>
    </citation>
    <scope>NUCLEOTIDE SEQUENCE</scope>
    <source>
        <strain evidence="9">SING2019-196</strain>
    </source>
</reference>
<evidence type="ECO:0000256" key="7">
    <source>
        <dbReference type="SAM" id="MobiDB-lite"/>
    </source>
</evidence>
<evidence type="ECO:0008006" key="11">
    <source>
        <dbReference type="Google" id="ProtNLM"/>
    </source>
</evidence>
<dbReference type="PANTHER" id="PTHR21212:SF0">
    <property type="entry name" value="SEIPIN"/>
    <property type="match status" value="1"/>
</dbReference>
<accession>A0AAD3SQM9</accession>
<keyword evidence="6 8" id="KW-0472">Membrane</keyword>
<dbReference type="Proteomes" id="UP001279734">
    <property type="component" value="Unassembled WGS sequence"/>
</dbReference>
<gene>
    <name evidence="9" type="ORF">Nepgr_017584</name>
</gene>
<protein>
    <recommendedName>
        <fullName evidence="11">Seipin</fullName>
    </recommendedName>
</protein>
<dbReference type="GO" id="GO:0140042">
    <property type="term" value="P:lipid droplet formation"/>
    <property type="evidence" value="ECO:0007669"/>
    <property type="project" value="UniProtKB-ARBA"/>
</dbReference>
<keyword evidence="3" id="KW-0256">Endoplasmic reticulum</keyword>
<dbReference type="EMBL" id="BSYO01000015">
    <property type="protein sequence ID" value="GMH15743.1"/>
    <property type="molecule type" value="Genomic_DNA"/>
</dbReference>
<feature type="region of interest" description="Disordered" evidence="7">
    <location>
        <begin position="54"/>
        <end position="74"/>
    </location>
</feature>
<dbReference type="GO" id="GO:0006629">
    <property type="term" value="P:lipid metabolic process"/>
    <property type="evidence" value="ECO:0007669"/>
    <property type="project" value="UniProtKB-KW"/>
</dbReference>
<keyword evidence="5" id="KW-0443">Lipid metabolism</keyword>
<evidence type="ECO:0000256" key="8">
    <source>
        <dbReference type="SAM" id="Phobius"/>
    </source>
</evidence>
<evidence type="ECO:0000313" key="10">
    <source>
        <dbReference type="Proteomes" id="UP001279734"/>
    </source>
</evidence>
<name>A0AAD3SQM9_NEPGR</name>
<sequence length="549" mass="61974">MEDPKSTDDDDHFEDCSDEFPFYDCLQTLEYVLSSSDSPLPISSSSESTLILSIPKPIPETPSSAGRRHRRSLSHRHRPALAAVTGHSNFSSSVDDENFWPDEATIDCSTRSGEERKRKFSRALEGRVRGREKLDSNRVESSDGGIVESVSEEKRDNLTVASPNNDHIVESGATDSSSVREGEGYDSNLLVYLATLVIKAIGYQFKILISFITFPAWLLYWSYTFLVNPFQTLRRARDYLIGKLIRLCNLIVKDVSPFLSESLKEHKFLLQLVLRCGWGLFWSVYVCTILLSLLVSAFVIGGFMKRSLIEEPFRLKQVLNFDYTKSSPVAFVPIRACPPGIHCDNCVGKTAVETVGPARVIPFNHKLQATVELTLPESDYNRNLGMFQVKVEFLSINGRLISSSSHPCMLQFKSGPIRLLMTFSKIVSLLVGHASESQTLKLSFRGFTERDVPTACLKVTIERRAEFRTGAGIPELYDAFLLLESELPFFKRMLWKWKTTIYVWLSLMVLIVELLFALVCCRPLLIPRAKPRSRPAEHGATQSRHGVQR</sequence>
<evidence type="ECO:0000256" key="2">
    <source>
        <dbReference type="ARBA" id="ARBA00022692"/>
    </source>
</evidence>
<dbReference type="PANTHER" id="PTHR21212">
    <property type="entry name" value="BERNARDINELLI-SEIP CONGENITAL LIPODYSTROPHY 2 HOMOLOG BSCL2 PROTEIN"/>
    <property type="match status" value="1"/>
</dbReference>
<keyword evidence="10" id="KW-1185">Reference proteome</keyword>
<evidence type="ECO:0000256" key="6">
    <source>
        <dbReference type="ARBA" id="ARBA00023136"/>
    </source>
</evidence>
<feature type="region of interest" description="Disordered" evidence="7">
    <location>
        <begin position="162"/>
        <end position="181"/>
    </location>
</feature>
<feature type="transmembrane region" description="Helical" evidence="8">
    <location>
        <begin position="501"/>
        <end position="525"/>
    </location>
</feature>
<feature type="transmembrane region" description="Helical" evidence="8">
    <location>
        <begin position="280"/>
        <end position="304"/>
    </location>
</feature>
<keyword evidence="2 8" id="KW-0812">Transmembrane</keyword>
<dbReference type="GO" id="GO:0005789">
    <property type="term" value="C:endoplasmic reticulum membrane"/>
    <property type="evidence" value="ECO:0007669"/>
    <property type="project" value="UniProtKB-SubCell"/>
</dbReference>
<keyword evidence="4 8" id="KW-1133">Transmembrane helix</keyword>
<comment type="caution">
    <text evidence="9">The sequence shown here is derived from an EMBL/GenBank/DDBJ whole genome shotgun (WGS) entry which is preliminary data.</text>
</comment>
<evidence type="ECO:0000256" key="4">
    <source>
        <dbReference type="ARBA" id="ARBA00022989"/>
    </source>
</evidence>
<dbReference type="Pfam" id="PF06775">
    <property type="entry name" value="Seipin"/>
    <property type="match status" value="1"/>
</dbReference>
<evidence type="ECO:0000256" key="5">
    <source>
        <dbReference type="ARBA" id="ARBA00023098"/>
    </source>
</evidence>
<comment type="subcellular location">
    <subcellularLocation>
        <location evidence="1">Endoplasmic reticulum membrane</location>
        <topology evidence="1">Multi-pass membrane protein</topology>
    </subcellularLocation>
</comment>
<evidence type="ECO:0000313" key="9">
    <source>
        <dbReference type="EMBL" id="GMH15743.1"/>
    </source>
</evidence>
<evidence type="ECO:0000256" key="3">
    <source>
        <dbReference type="ARBA" id="ARBA00022824"/>
    </source>
</evidence>
<evidence type="ECO:0000256" key="1">
    <source>
        <dbReference type="ARBA" id="ARBA00004477"/>
    </source>
</evidence>
<dbReference type="CDD" id="cd23995">
    <property type="entry name" value="Seipin_BSCL2_like"/>
    <property type="match status" value="1"/>
</dbReference>
<organism evidence="9 10">
    <name type="scientific">Nepenthes gracilis</name>
    <name type="common">Slender pitcher plant</name>
    <dbReference type="NCBI Taxonomy" id="150966"/>
    <lineage>
        <taxon>Eukaryota</taxon>
        <taxon>Viridiplantae</taxon>
        <taxon>Streptophyta</taxon>
        <taxon>Embryophyta</taxon>
        <taxon>Tracheophyta</taxon>
        <taxon>Spermatophyta</taxon>
        <taxon>Magnoliopsida</taxon>
        <taxon>eudicotyledons</taxon>
        <taxon>Gunneridae</taxon>
        <taxon>Pentapetalae</taxon>
        <taxon>Caryophyllales</taxon>
        <taxon>Nepenthaceae</taxon>
        <taxon>Nepenthes</taxon>
    </lineage>
</organism>
<dbReference type="InterPro" id="IPR009617">
    <property type="entry name" value="Seipin"/>
</dbReference>
<proteinExistence type="predicted"/>
<dbReference type="AlphaFoldDB" id="A0AAD3SQM9"/>
<feature type="transmembrane region" description="Helical" evidence="8">
    <location>
        <begin position="205"/>
        <end position="223"/>
    </location>
</feature>